<evidence type="ECO:0008006" key="3">
    <source>
        <dbReference type="Google" id="ProtNLM"/>
    </source>
</evidence>
<proteinExistence type="predicted"/>
<evidence type="ECO:0000313" key="2">
    <source>
        <dbReference type="Proteomes" id="UP000639775"/>
    </source>
</evidence>
<organism evidence="1 2">
    <name type="scientific">Roseovarius gahaiensis</name>
    <dbReference type="NCBI Taxonomy" id="2716691"/>
    <lineage>
        <taxon>Bacteria</taxon>
        <taxon>Pseudomonadati</taxon>
        <taxon>Pseudomonadota</taxon>
        <taxon>Alphaproteobacteria</taxon>
        <taxon>Rhodobacterales</taxon>
        <taxon>Roseobacteraceae</taxon>
        <taxon>Roseovarius</taxon>
    </lineage>
</organism>
<dbReference type="Gene3D" id="2.60.120.620">
    <property type="entry name" value="q2cbj1_9rhob like domain"/>
    <property type="match status" value="1"/>
</dbReference>
<protein>
    <recommendedName>
        <fullName evidence="3">Phytanoyl-CoA dioxygenase (PhyH)</fullName>
    </recommendedName>
</protein>
<accession>A0A967BC79</accession>
<name>A0A967BC79_9RHOB</name>
<dbReference type="RefSeq" id="WP_167193134.1">
    <property type="nucleotide sequence ID" value="NZ_JAAORB010000003.1"/>
</dbReference>
<evidence type="ECO:0000313" key="1">
    <source>
        <dbReference type="EMBL" id="NHQ73371.1"/>
    </source>
</evidence>
<dbReference type="EMBL" id="JAAORB010000003">
    <property type="protein sequence ID" value="NHQ73371.1"/>
    <property type="molecule type" value="Genomic_DNA"/>
</dbReference>
<sequence length="262" mass="28739">MVEALLRQGWAQFAPEESVARWAQAAQDVAVERVADPDERAKWLQCEGTWFVGVDSLPNSSDGAVGASGPLTGQAIEAAQGLYGVLPLHRGQVSVTYPGYPRPRDGESDAAFRYRRNRDAAHVDGLLPTGPKRQRMLKERHAYILGLPLTDCAAGASPFVVWEGSHHIMRDMFTKALAHLPQAEWADVDLTEAYHAARRTVFDSCKRVEIAAKPGAAYLVHRFALHGVAPWADGARAPADGRMIAYFRPEFAGGTRDWLDLP</sequence>
<dbReference type="AlphaFoldDB" id="A0A967BC79"/>
<comment type="caution">
    <text evidence="1">The sequence shown here is derived from an EMBL/GenBank/DDBJ whole genome shotgun (WGS) entry which is preliminary data.</text>
</comment>
<gene>
    <name evidence="1" type="ORF">HAT86_02680</name>
</gene>
<dbReference type="Proteomes" id="UP000639775">
    <property type="component" value="Unassembled WGS sequence"/>
</dbReference>
<reference evidence="1" key="1">
    <citation type="submission" date="2020-03" db="EMBL/GenBank/DDBJ databases">
        <title>Roseovarius gahaiensis sp. nov., isolated from Gahai Saline Lake, China.</title>
        <authorList>
            <person name="Sun X."/>
        </authorList>
    </citation>
    <scope>NUCLEOTIDE SEQUENCE</scope>
    <source>
        <strain evidence="1">GH877</strain>
    </source>
</reference>
<dbReference type="SUPFAM" id="SSF51197">
    <property type="entry name" value="Clavaminate synthase-like"/>
    <property type="match status" value="1"/>
</dbReference>
<keyword evidence="2" id="KW-1185">Reference proteome</keyword>